<dbReference type="Gene3D" id="1.10.10.10">
    <property type="entry name" value="Winged helix-like DNA-binding domain superfamily/Winged helix DNA-binding domain"/>
    <property type="match status" value="1"/>
</dbReference>
<keyword evidence="4" id="KW-0238">DNA-binding</keyword>
<dbReference type="HAMAP" id="MF_00245">
    <property type="entry name" value="UPF0122"/>
    <property type="match status" value="1"/>
</dbReference>
<accession>A0A9D2G135</accession>
<name>A0A9D2G135_9LACT</name>
<evidence type="ECO:0000256" key="2">
    <source>
        <dbReference type="ARBA" id="ARBA00024764"/>
    </source>
</evidence>
<reference evidence="4" key="1">
    <citation type="journal article" date="2021" name="PeerJ">
        <title>Extensive microbial diversity within the chicken gut microbiome revealed by metagenomics and culture.</title>
        <authorList>
            <person name="Gilroy R."/>
            <person name="Ravi A."/>
            <person name="Getino M."/>
            <person name="Pursley I."/>
            <person name="Horton D.L."/>
            <person name="Alikhan N.F."/>
            <person name="Baker D."/>
            <person name="Gharbi K."/>
            <person name="Hall N."/>
            <person name="Watson M."/>
            <person name="Adriaenssens E.M."/>
            <person name="Foster-Nyarko E."/>
            <person name="Jarju S."/>
            <person name="Secka A."/>
            <person name="Antonio M."/>
            <person name="Oren A."/>
            <person name="Chaudhuri R.R."/>
            <person name="La Ragione R."/>
            <person name="Hildebrand F."/>
            <person name="Pallen M.J."/>
        </authorList>
    </citation>
    <scope>NUCLEOTIDE SEQUENCE</scope>
    <source>
        <strain evidence="4">CHK169-4300</strain>
    </source>
</reference>
<dbReference type="NCBIfam" id="NF001068">
    <property type="entry name" value="PRK00118.1-4"/>
    <property type="match status" value="1"/>
</dbReference>
<dbReference type="Proteomes" id="UP000824106">
    <property type="component" value="Unassembled WGS sequence"/>
</dbReference>
<dbReference type="PANTHER" id="PTHR40083">
    <property type="entry name" value="UPF0122 PROTEIN CBO2450/CLC_2298"/>
    <property type="match status" value="1"/>
</dbReference>
<dbReference type="AlphaFoldDB" id="A0A9D2G135"/>
<dbReference type="InterPro" id="IPR013324">
    <property type="entry name" value="RNA_pol_sigma_r3/r4-like"/>
</dbReference>
<proteinExistence type="inferred from homology"/>
<dbReference type="InterPro" id="IPR054831">
    <property type="entry name" value="UPF0122_fam_protein"/>
</dbReference>
<evidence type="ECO:0000313" key="4">
    <source>
        <dbReference type="EMBL" id="HIZ70180.1"/>
    </source>
</evidence>
<dbReference type="InterPro" id="IPR036388">
    <property type="entry name" value="WH-like_DNA-bd_sf"/>
</dbReference>
<dbReference type="NCBIfam" id="NF045758">
    <property type="entry name" value="YlxM"/>
    <property type="match status" value="1"/>
</dbReference>
<protein>
    <recommendedName>
        <fullName evidence="3">UPF0122 protein H9808_00160</fullName>
    </recommendedName>
</protein>
<comment type="caution">
    <text evidence="4">The sequence shown here is derived from an EMBL/GenBank/DDBJ whole genome shotgun (WGS) entry which is preliminary data.</text>
</comment>
<reference evidence="4" key="2">
    <citation type="submission" date="2021-04" db="EMBL/GenBank/DDBJ databases">
        <authorList>
            <person name="Gilroy R."/>
        </authorList>
    </citation>
    <scope>NUCLEOTIDE SEQUENCE</scope>
    <source>
        <strain evidence="4">CHK169-4300</strain>
    </source>
</reference>
<dbReference type="Pfam" id="PF04297">
    <property type="entry name" value="UPF0122"/>
    <property type="match status" value="1"/>
</dbReference>
<comment type="similarity">
    <text evidence="1 3">Belongs to the UPF0122 family.</text>
</comment>
<sequence length="116" mass="14101">MELEKTLKMNQLFSFYGELLTSKQKQYMSDYYEEDYTLAEIADNYGVSRQAVYDSLRRTEDMLLDYENKLHLVKEFERRSEVLNSIKEYLEKNYKEDEQLNKLIKDIIQDSNREEN</sequence>
<evidence type="ECO:0000256" key="3">
    <source>
        <dbReference type="HAMAP-Rule" id="MF_00245"/>
    </source>
</evidence>
<comment type="function">
    <text evidence="2 3">Might take part in the signal recognition particle (SRP) pathway. This is inferred from the conservation of its genetic proximity to ftsY/ffh. May be a regulatory protein.</text>
</comment>
<evidence type="ECO:0000256" key="1">
    <source>
        <dbReference type="ARBA" id="ARBA00008720"/>
    </source>
</evidence>
<dbReference type="InterPro" id="IPR007394">
    <property type="entry name" value="UPF0122"/>
</dbReference>
<gene>
    <name evidence="4" type="ORF">H9808_00160</name>
</gene>
<organism evidence="4 5">
    <name type="scientific">Candidatus Atopostipes pullistercoris</name>
    <dbReference type="NCBI Taxonomy" id="2838467"/>
    <lineage>
        <taxon>Bacteria</taxon>
        <taxon>Bacillati</taxon>
        <taxon>Bacillota</taxon>
        <taxon>Bacilli</taxon>
        <taxon>Lactobacillales</taxon>
        <taxon>Carnobacteriaceae</taxon>
        <taxon>Atopostipes</taxon>
    </lineage>
</organism>
<dbReference type="EMBL" id="DXAZ01000001">
    <property type="protein sequence ID" value="HIZ70180.1"/>
    <property type="molecule type" value="Genomic_DNA"/>
</dbReference>
<dbReference type="GO" id="GO:0003677">
    <property type="term" value="F:DNA binding"/>
    <property type="evidence" value="ECO:0007669"/>
    <property type="project" value="UniProtKB-KW"/>
</dbReference>
<dbReference type="NCBIfam" id="NF001070">
    <property type="entry name" value="PRK00118.1-6"/>
    <property type="match status" value="1"/>
</dbReference>
<dbReference type="PANTHER" id="PTHR40083:SF1">
    <property type="entry name" value="UPF0122 PROTEIN YLXM"/>
    <property type="match status" value="1"/>
</dbReference>
<evidence type="ECO:0000313" key="5">
    <source>
        <dbReference type="Proteomes" id="UP000824106"/>
    </source>
</evidence>
<dbReference type="SUPFAM" id="SSF88659">
    <property type="entry name" value="Sigma3 and sigma4 domains of RNA polymerase sigma factors"/>
    <property type="match status" value="1"/>
</dbReference>